<comment type="caution">
    <text evidence="1">The sequence shown here is derived from an EMBL/GenBank/DDBJ whole genome shotgun (WGS) entry which is preliminary data.</text>
</comment>
<accession>A0A5J4SS29</accession>
<dbReference type="EMBL" id="SNRW01039887">
    <property type="protein sequence ID" value="KAA6348728.1"/>
    <property type="molecule type" value="Genomic_DNA"/>
</dbReference>
<evidence type="ECO:0000313" key="2">
    <source>
        <dbReference type="Proteomes" id="UP000324800"/>
    </source>
</evidence>
<dbReference type="AlphaFoldDB" id="A0A5J4SS29"/>
<name>A0A5J4SS29_9EUKA</name>
<feature type="non-terminal residue" evidence="1">
    <location>
        <position position="252"/>
    </location>
</feature>
<evidence type="ECO:0000313" key="1">
    <source>
        <dbReference type="EMBL" id="KAA6348728.1"/>
    </source>
</evidence>
<sequence>MDASQSDPLAALDIHALHSIIFPSQYLLSSSRMQLNATVFSSSSSSSSSSSVSSVSSSQSHFSAKAIDFATQSWSKFASRCRKAGQNKLATRILLRLMNIGTKISGQSIVGQEVQASISELSNLTSIGAQHSSTSSLTTGISASSVISNMSQNSQNKLNQSQIIQNKQGINFAHNRRFVRELPENEPFPVGIRIELQYTYIKDLLANGKITESEWRLDNLVKGTNTDRLNSKIWMQKGITLREMRERVHEEN</sequence>
<dbReference type="Proteomes" id="UP000324800">
    <property type="component" value="Unassembled WGS sequence"/>
</dbReference>
<proteinExistence type="predicted"/>
<gene>
    <name evidence="1" type="ORF">EZS28_051966</name>
</gene>
<reference evidence="1 2" key="1">
    <citation type="submission" date="2019-03" db="EMBL/GenBank/DDBJ databases">
        <title>Single cell metagenomics reveals metabolic interactions within the superorganism composed of flagellate Streblomastix strix and complex community of Bacteroidetes bacteria on its surface.</title>
        <authorList>
            <person name="Treitli S.C."/>
            <person name="Kolisko M."/>
            <person name="Husnik F."/>
            <person name="Keeling P."/>
            <person name="Hampl V."/>
        </authorList>
    </citation>
    <scope>NUCLEOTIDE SEQUENCE [LARGE SCALE GENOMIC DNA]</scope>
    <source>
        <strain evidence="1">ST1C</strain>
    </source>
</reference>
<organism evidence="1 2">
    <name type="scientific">Streblomastix strix</name>
    <dbReference type="NCBI Taxonomy" id="222440"/>
    <lineage>
        <taxon>Eukaryota</taxon>
        <taxon>Metamonada</taxon>
        <taxon>Preaxostyla</taxon>
        <taxon>Oxymonadida</taxon>
        <taxon>Streblomastigidae</taxon>
        <taxon>Streblomastix</taxon>
    </lineage>
</organism>
<protein>
    <submittedName>
        <fullName evidence="1">Uncharacterized protein</fullName>
    </submittedName>
</protein>